<sequence length="512" mass="59359">MARKKDTLEHGAKGDHAVLTKDGSRKNVRGRRGGLKDMPDMPLDVLLEIFCYMEPRDLLSLARTTKPFREFLMHHSSANMWKAARANIAGLPDCPPYLSEPAFANLAFSPYCHNCLKPNVQTIFWEFSKRYCPSCTKEFTITERQMHHDAQFSWFFLVDDVICSTVSIIDTHCIVPMADWVHPQKSTNGRSELYHRPELDKVRRIWGSLYHTDQWNTFAIEQRLRVQAKNEHATLCRAWDVQRAAKRSEELDHIRQQRFDAIVSKLRDLGWTWAKIRDELVTYMQEIQETRLRAERRRVIWGRLDVLETVISAARAAPPKRTVEDEYKPKLQDLAMMSEVRQLIEAPNDAVVDQQAITDTVVPMLHALEERWQCVRKTDLRAMLNRNIGAQDGVDVLDLATSAFRCKSLRRDLCRRYMHFPEVLAHECPLTFPVTEIQEGDYLSCVVTKYKRHPWSTLNIEVAPCVDEMGMIIARCGKDPETTTLKDMDDIKLVYDTPRVGDLAMTWRSAVR</sequence>
<dbReference type="OrthoDB" id="2322499at2759"/>
<evidence type="ECO:0000313" key="3">
    <source>
        <dbReference type="EMBL" id="KZT71787.1"/>
    </source>
</evidence>
<reference evidence="3 4" key="1">
    <citation type="journal article" date="2016" name="Mol. Biol. Evol.">
        <title>Comparative Genomics of Early-Diverging Mushroom-Forming Fungi Provides Insights into the Origins of Lignocellulose Decay Capabilities.</title>
        <authorList>
            <person name="Nagy L.G."/>
            <person name="Riley R."/>
            <person name="Tritt A."/>
            <person name="Adam C."/>
            <person name="Daum C."/>
            <person name="Floudas D."/>
            <person name="Sun H."/>
            <person name="Yadav J.S."/>
            <person name="Pangilinan J."/>
            <person name="Larsson K.H."/>
            <person name="Matsuura K."/>
            <person name="Barry K."/>
            <person name="Labutti K."/>
            <person name="Kuo R."/>
            <person name="Ohm R.A."/>
            <person name="Bhattacharya S.S."/>
            <person name="Shirouzu T."/>
            <person name="Yoshinaga Y."/>
            <person name="Martin F.M."/>
            <person name="Grigoriev I.V."/>
            <person name="Hibbett D.S."/>
        </authorList>
    </citation>
    <scope>NUCLEOTIDE SEQUENCE [LARGE SCALE GENOMIC DNA]</scope>
    <source>
        <strain evidence="3 4">L-15889</strain>
    </source>
</reference>
<organism evidence="3 4">
    <name type="scientific">Daedalea quercina L-15889</name>
    <dbReference type="NCBI Taxonomy" id="1314783"/>
    <lineage>
        <taxon>Eukaryota</taxon>
        <taxon>Fungi</taxon>
        <taxon>Dikarya</taxon>
        <taxon>Basidiomycota</taxon>
        <taxon>Agaricomycotina</taxon>
        <taxon>Agaricomycetes</taxon>
        <taxon>Polyporales</taxon>
        <taxon>Fomitopsis</taxon>
    </lineage>
</organism>
<keyword evidence="4" id="KW-1185">Reference proteome</keyword>
<dbReference type="SMART" id="SM00256">
    <property type="entry name" value="FBOX"/>
    <property type="match status" value="1"/>
</dbReference>
<dbReference type="PROSITE" id="PS50181">
    <property type="entry name" value="FBOX"/>
    <property type="match status" value="1"/>
</dbReference>
<evidence type="ECO:0000256" key="1">
    <source>
        <dbReference type="SAM" id="MobiDB-lite"/>
    </source>
</evidence>
<dbReference type="STRING" id="1314783.A0A165SC33"/>
<dbReference type="EMBL" id="KV429044">
    <property type="protein sequence ID" value="KZT71787.1"/>
    <property type="molecule type" value="Genomic_DNA"/>
</dbReference>
<feature type="region of interest" description="Disordered" evidence="1">
    <location>
        <begin position="1"/>
        <end position="34"/>
    </location>
</feature>
<dbReference type="Proteomes" id="UP000076727">
    <property type="component" value="Unassembled WGS sequence"/>
</dbReference>
<gene>
    <name evidence="3" type="ORF">DAEQUDRAFT_665528</name>
</gene>
<feature type="domain" description="F-box" evidence="2">
    <location>
        <begin position="35"/>
        <end position="84"/>
    </location>
</feature>
<dbReference type="SUPFAM" id="SSF81383">
    <property type="entry name" value="F-box domain"/>
    <property type="match status" value="1"/>
</dbReference>
<accession>A0A165SC33</accession>
<evidence type="ECO:0000313" key="4">
    <source>
        <dbReference type="Proteomes" id="UP000076727"/>
    </source>
</evidence>
<proteinExistence type="predicted"/>
<protein>
    <recommendedName>
        <fullName evidence="2">F-box domain-containing protein</fullName>
    </recommendedName>
</protein>
<dbReference type="InterPro" id="IPR036047">
    <property type="entry name" value="F-box-like_dom_sf"/>
</dbReference>
<evidence type="ECO:0000259" key="2">
    <source>
        <dbReference type="PROSITE" id="PS50181"/>
    </source>
</evidence>
<name>A0A165SC33_9APHY</name>
<dbReference type="InterPro" id="IPR001810">
    <property type="entry name" value="F-box_dom"/>
</dbReference>
<dbReference type="Pfam" id="PF00646">
    <property type="entry name" value="F-box"/>
    <property type="match status" value="1"/>
</dbReference>
<feature type="compositionally biased region" description="Basic and acidic residues" evidence="1">
    <location>
        <begin position="1"/>
        <end position="25"/>
    </location>
</feature>
<dbReference type="CDD" id="cd09917">
    <property type="entry name" value="F-box_SF"/>
    <property type="match status" value="1"/>
</dbReference>
<dbReference type="AlphaFoldDB" id="A0A165SC33"/>